<dbReference type="EMBL" id="SJPG01000001">
    <property type="protein sequence ID" value="TWT60802.1"/>
    <property type="molecule type" value="Genomic_DNA"/>
</dbReference>
<dbReference type="Proteomes" id="UP000316095">
    <property type="component" value="Unassembled WGS sequence"/>
</dbReference>
<dbReference type="Pfam" id="PF00092">
    <property type="entry name" value="VWA"/>
    <property type="match status" value="1"/>
</dbReference>
<accession>A0A5C5XG37</accession>
<sequence length="231" mass="25470">MTHTDLTDITLVLDRSGSMESVKESTITAFNEFVSSQIEVEGQATMSLVQFDNEYDVLYEAIPIEQVSELTAETFVPRGSTALLDAMGQTIVRTGQRLAAMPEAERPGTVLFVTLTDGAENSSSEYNLHRINEMITEQREKYSWQFLFLAANQDAIATASQFGIGAGQAMTFGASEQGLAGTMSVMKQKVTSMRESRAAGRDMAPISFDETDRKKAMGEPTEKPKRKSRRK</sequence>
<comment type="caution">
    <text evidence="3">The sequence shown here is derived from an EMBL/GenBank/DDBJ whole genome shotgun (WGS) entry which is preliminary data.</text>
</comment>
<reference evidence="3 4" key="1">
    <citation type="submission" date="2019-02" db="EMBL/GenBank/DDBJ databases">
        <title>Deep-cultivation of Planctomycetes and their phenomic and genomic characterization uncovers novel biology.</title>
        <authorList>
            <person name="Wiegand S."/>
            <person name="Jogler M."/>
            <person name="Boedeker C."/>
            <person name="Pinto D."/>
            <person name="Vollmers J."/>
            <person name="Rivas-Marin E."/>
            <person name="Kohn T."/>
            <person name="Peeters S.H."/>
            <person name="Heuer A."/>
            <person name="Rast P."/>
            <person name="Oberbeckmann S."/>
            <person name="Bunk B."/>
            <person name="Jeske O."/>
            <person name="Meyerdierks A."/>
            <person name="Storesund J.E."/>
            <person name="Kallscheuer N."/>
            <person name="Luecker S."/>
            <person name="Lage O.M."/>
            <person name="Pohl T."/>
            <person name="Merkel B.J."/>
            <person name="Hornburger P."/>
            <person name="Mueller R.-W."/>
            <person name="Bruemmer F."/>
            <person name="Labrenz M."/>
            <person name="Spormann A.M."/>
            <person name="Op Den Camp H."/>
            <person name="Overmann J."/>
            <person name="Amann R."/>
            <person name="Jetten M.S.M."/>
            <person name="Mascher T."/>
            <person name="Medema M.H."/>
            <person name="Devos D.P."/>
            <person name="Kaster A.-K."/>
            <person name="Ovreas L."/>
            <person name="Rohde M."/>
            <person name="Galperin M.Y."/>
            <person name="Jogler C."/>
        </authorList>
    </citation>
    <scope>NUCLEOTIDE SEQUENCE [LARGE SCALE GENOMIC DNA]</scope>
    <source>
        <strain evidence="3 4">Pan54</strain>
    </source>
</reference>
<dbReference type="RefSeq" id="WP_165441643.1">
    <property type="nucleotide sequence ID" value="NZ_SJPG01000001.1"/>
</dbReference>
<dbReference type="InterPro" id="IPR036465">
    <property type="entry name" value="vWFA_dom_sf"/>
</dbReference>
<evidence type="ECO:0000313" key="3">
    <source>
        <dbReference type="EMBL" id="TWT60802.1"/>
    </source>
</evidence>
<name>A0A5C5XG37_9PLAN</name>
<organism evidence="3 4">
    <name type="scientific">Rubinisphaera italica</name>
    <dbReference type="NCBI Taxonomy" id="2527969"/>
    <lineage>
        <taxon>Bacteria</taxon>
        <taxon>Pseudomonadati</taxon>
        <taxon>Planctomycetota</taxon>
        <taxon>Planctomycetia</taxon>
        <taxon>Planctomycetales</taxon>
        <taxon>Planctomycetaceae</taxon>
        <taxon>Rubinisphaera</taxon>
    </lineage>
</organism>
<dbReference type="PROSITE" id="PS50234">
    <property type="entry name" value="VWFA"/>
    <property type="match status" value="1"/>
</dbReference>
<dbReference type="CDD" id="cd00198">
    <property type="entry name" value="vWFA"/>
    <property type="match status" value="1"/>
</dbReference>
<feature type="region of interest" description="Disordered" evidence="1">
    <location>
        <begin position="194"/>
        <end position="231"/>
    </location>
</feature>
<evidence type="ECO:0000313" key="4">
    <source>
        <dbReference type="Proteomes" id="UP000316095"/>
    </source>
</evidence>
<protein>
    <recommendedName>
        <fullName evidence="2">VWFA domain-containing protein</fullName>
    </recommendedName>
</protein>
<proteinExistence type="predicted"/>
<keyword evidence="4" id="KW-1185">Reference proteome</keyword>
<dbReference type="AlphaFoldDB" id="A0A5C5XG37"/>
<feature type="compositionally biased region" description="Basic and acidic residues" evidence="1">
    <location>
        <begin position="210"/>
        <end position="223"/>
    </location>
</feature>
<feature type="domain" description="VWFA" evidence="2">
    <location>
        <begin position="8"/>
        <end position="211"/>
    </location>
</feature>
<gene>
    <name evidence="3" type="ORF">Pan54_15290</name>
</gene>
<dbReference type="SUPFAM" id="SSF53300">
    <property type="entry name" value="vWA-like"/>
    <property type="match status" value="1"/>
</dbReference>
<evidence type="ECO:0000256" key="1">
    <source>
        <dbReference type="SAM" id="MobiDB-lite"/>
    </source>
</evidence>
<evidence type="ECO:0000259" key="2">
    <source>
        <dbReference type="PROSITE" id="PS50234"/>
    </source>
</evidence>
<dbReference type="InterPro" id="IPR002035">
    <property type="entry name" value="VWF_A"/>
</dbReference>
<dbReference type="Gene3D" id="3.40.50.410">
    <property type="entry name" value="von Willebrand factor, type A domain"/>
    <property type="match status" value="1"/>
</dbReference>